<dbReference type="Gene3D" id="1.10.8.60">
    <property type="match status" value="1"/>
</dbReference>
<dbReference type="InterPro" id="IPR035965">
    <property type="entry name" value="PAS-like_dom_sf"/>
</dbReference>
<dbReference type="Pfam" id="PF18024">
    <property type="entry name" value="HTH_50"/>
    <property type="match status" value="1"/>
</dbReference>
<keyword evidence="1" id="KW-0547">Nucleotide-binding</keyword>
<dbReference type="NCBIfam" id="TIGR00229">
    <property type="entry name" value="sensory_box"/>
    <property type="match status" value="1"/>
</dbReference>
<keyword evidence="2" id="KW-0058">Aromatic hydrocarbons catabolism</keyword>
<dbReference type="EMBL" id="LT907975">
    <property type="protein sequence ID" value="SOB60461.1"/>
    <property type="molecule type" value="Genomic_DNA"/>
</dbReference>
<evidence type="ECO:0000256" key="1">
    <source>
        <dbReference type="ARBA" id="ARBA00022741"/>
    </source>
</evidence>
<keyword evidence="8" id="KW-1185">Reference proteome</keyword>
<dbReference type="Pfam" id="PF00158">
    <property type="entry name" value="Sigma54_activat"/>
    <property type="match status" value="1"/>
</dbReference>
<dbReference type="GO" id="GO:0005524">
    <property type="term" value="F:ATP binding"/>
    <property type="evidence" value="ECO:0007669"/>
    <property type="project" value="UniProtKB-KW"/>
</dbReference>
<evidence type="ECO:0000313" key="8">
    <source>
        <dbReference type="Proteomes" id="UP000219215"/>
    </source>
</evidence>
<dbReference type="GO" id="GO:0003677">
    <property type="term" value="F:DNA binding"/>
    <property type="evidence" value="ECO:0007669"/>
    <property type="project" value="UniProtKB-KW"/>
</dbReference>
<dbReference type="RefSeq" id="WP_097013183.1">
    <property type="nucleotide sequence ID" value="NZ_LT907975.1"/>
</dbReference>
<dbReference type="SUPFAM" id="SSF55785">
    <property type="entry name" value="PYP-like sensor domain (PAS domain)"/>
    <property type="match status" value="1"/>
</dbReference>
<dbReference type="AlphaFoldDB" id="A0A2C8FDC9"/>
<evidence type="ECO:0000259" key="5">
    <source>
        <dbReference type="PROSITE" id="PS50045"/>
    </source>
</evidence>
<dbReference type="PROSITE" id="PS00676">
    <property type="entry name" value="SIGMA54_INTERACT_2"/>
    <property type="match status" value="1"/>
</dbReference>
<evidence type="ECO:0000259" key="6">
    <source>
        <dbReference type="PROSITE" id="PS50112"/>
    </source>
</evidence>
<dbReference type="OrthoDB" id="9763792at2"/>
<dbReference type="InterPro" id="IPR025943">
    <property type="entry name" value="Sigma_54_int_dom_ATP-bd_2"/>
</dbReference>
<name>A0A2C8FDC9_9BACT</name>
<dbReference type="CDD" id="cd00130">
    <property type="entry name" value="PAS"/>
    <property type="match status" value="1"/>
</dbReference>
<gene>
    <name evidence="7" type="ORF">DPRO_3545</name>
</gene>
<dbReference type="Pfam" id="PF25601">
    <property type="entry name" value="AAA_lid_14"/>
    <property type="match status" value="1"/>
</dbReference>
<dbReference type="InterPro" id="IPR003593">
    <property type="entry name" value="AAA+_ATPase"/>
</dbReference>
<dbReference type="Gene3D" id="3.40.50.300">
    <property type="entry name" value="P-loop containing nucleotide triphosphate hydrolases"/>
    <property type="match status" value="1"/>
</dbReference>
<proteinExistence type="predicted"/>
<dbReference type="InterPro" id="IPR025662">
    <property type="entry name" value="Sigma_54_int_dom_ATP-bd_1"/>
</dbReference>
<dbReference type="InterPro" id="IPR030828">
    <property type="entry name" value="HTH_TyrR"/>
</dbReference>
<evidence type="ECO:0000313" key="7">
    <source>
        <dbReference type="EMBL" id="SOB60461.1"/>
    </source>
</evidence>
<dbReference type="Pfam" id="PF00989">
    <property type="entry name" value="PAS"/>
    <property type="match status" value="1"/>
</dbReference>
<organism evidence="7 8">
    <name type="scientific">Pseudodesulfovibrio profundus</name>
    <dbReference type="NCBI Taxonomy" id="57320"/>
    <lineage>
        <taxon>Bacteria</taxon>
        <taxon>Pseudomonadati</taxon>
        <taxon>Thermodesulfobacteriota</taxon>
        <taxon>Desulfovibrionia</taxon>
        <taxon>Desulfovibrionales</taxon>
        <taxon>Desulfovibrionaceae</taxon>
    </lineage>
</organism>
<dbReference type="FunFam" id="3.40.50.300:FF:000006">
    <property type="entry name" value="DNA-binding transcriptional regulator NtrC"/>
    <property type="match status" value="1"/>
</dbReference>
<keyword evidence="3" id="KW-0067">ATP-binding</keyword>
<dbReference type="InterPro" id="IPR013767">
    <property type="entry name" value="PAS_fold"/>
</dbReference>
<dbReference type="Proteomes" id="UP000219215">
    <property type="component" value="Chromosome DPRO"/>
</dbReference>
<feature type="domain" description="PAS" evidence="6">
    <location>
        <begin position="20"/>
        <end position="71"/>
    </location>
</feature>
<dbReference type="SUPFAM" id="SSF46689">
    <property type="entry name" value="Homeodomain-like"/>
    <property type="match status" value="1"/>
</dbReference>
<accession>A0A2C8FDC9</accession>
<reference evidence="8" key="1">
    <citation type="submission" date="2017-09" db="EMBL/GenBank/DDBJ databases">
        <authorList>
            <person name="Regsiter A."/>
            <person name="William W."/>
        </authorList>
    </citation>
    <scope>NUCLEOTIDE SEQUENCE [LARGE SCALE GENOMIC DNA]</scope>
    <source>
        <strain evidence="8">500-1</strain>
    </source>
</reference>
<dbReference type="Gene3D" id="3.30.450.20">
    <property type="entry name" value="PAS domain"/>
    <property type="match status" value="1"/>
</dbReference>
<dbReference type="PROSITE" id="PS50112">
    <property type="entry name" value="PAS"/>
    <property type="match status" value="1"/>
</dbReference>
<sequence>MEYENSKRARRIAPKNKYLISSYLCQVFDTMRDGLYITDSNGDTITVNEMYENLTGLKAEDIVGKNVKELVESGVFDLALNSKVVATKKSATAVQMTNKGRKVVLMAHPIFDYDEDVEMVVTFVRDIALISQLKEQVVAQKQLINKYKHEIQQNNESLYRSTSPVMVELYSQIERVAKTDATVLLLGETGVGKDVLAREVHEKSDRKGHPLFKVDCTSIPENLIESELFGYAPGAFSGADSCGKPGMFEMADKGTLFLDEIGELPLSMQSKLLRVLQNSEIQRVGATKARKIDVRIIAATNRDLEEEVRQGTFRSDLFYRLHVAVINIPPLRERGEDVHAMLHFFRQQFNTKYKRNLKLSAKVEEAMLNYRWDGNIREMENFMHSLAVTSHDDRVELRHLPMRMLDSSDMQCEPGQIGLDFDDVEGKDLKTIMAEVEAKYLLHAIERYGSTTKAAEKLNVNRTTIFRKLKKAGISSEDMDK</sequence>
<dbReference type="PANTHER" id="PTHR32071:SF57">
    <property type="entry name" value="C4-DICARBOXYLATE TRANSPORT TRANSCRIPTIONAL REGULATORY PROTEIN DCTD"/>
    <property type="match status" value="1"/>
</dbReference>
<dbReference type="SUPFAM" id="SSF52540">
    <property type="entry name" value="P-loop containing nucleoside triphosphate hydrolases"/>
    <property type="match status" value="1"/>
</dbReference>
<dbReference type="SMART" id="SM00382">
    <property type="entry name" value="AAA"/>
    <property type="match status" value="1"/>
</dbReference>
<dbReference type="Gene3D" id="1.10.10.60">
    <property type="entry name" value="Homeodomain-like"/>
    <property type="match status" value="1"/>
</dbReference>
<dbReference type="PANTHER" id="PTHR32071">
    <property type="entry name" value="TRANSCRIPTIONAL REGULATORY PROTEIN"/>
    <property type="match status" value="1"/>
</dbReference>
<dbReference type="PROSITE" id="PS50045">
    <property type="entry name" value="SIGMA54_INTERACT_4"/>
    <property type="match status" value="1"/>
</dbReference>
<dbReference type="InterPro" id="IPR002078">
    <property type="entry name" value="Sigma_54_int"/>
</dbReference>
<dbReference type="InterPro" id="IPR027417">
    <property type="entry name" value="P-loop_NTPase"/>
</dbReference>
<dbReference type="InterPro" id="IPR000014">
    <property type="entry name" value="PAS"/>
</dbReference>
<feature type="domain" description="Sigma-54 factor interaction" evidence="5">
    <location>
        <begin position="159"/>
        <end position="388"/>
    </location>
</feature>
<dbReference type="SMART" id="SM00091">
    <property type="entry name" value="PAS"/>
    <property type="match status" value="1"/>
</dbReference>
<dbReference type="GO" id="GO:0006355">
    <property type="term" value="P:regulation of DNA-templated transcription"/>
    <property type="evidence" value="ECO:0007669"/>
    <property type="project" value="InterPro"/>
</dbReference>
<evidence type="ECO:0000256" key="4">
    <source>
        <dbReference type="ARBA" id="ARBA00029500"/>
    </source>
</evidence>
<dbReference type="InterPro" id="IPR009057">
    <property type="entry name" value="Homeodomain-like_sf"/>
</dbReference>
<dbReference type="KEGG" id="pprf:DPRO_3545"/>
<evidence type="ECO:0000256" key="3">
    <source>
        <dbReference type="ARBA" id="ARBA00022840"/>
    </source>
</evidence>
<evidence type="ECO:0000256" key="2">
    <source>
        <dbReference type="ARBA" id="ARBA00022797"/>
    </source>
</evidence>
<dbReference type="PROSITE" id="PS00675">
    <property type="entry name" value="SIGMA54_INTERACT_1"/>
    <property type="match status" value="1"/>
</dbReference>
<dbReference type="InterPro" id="IPR058031">
    <property type="entry name" value="AAA_lid_NorR"/>
</dbReference>
<protein>
    <recommendedName>
        <fullName evidence="4">HTH-type transcriptional regulatory protein TyrR</fullName>
    </recommendedName>
</protein>
<dbReference type="CDD" id="cd00009">
    <property type="entry name" value="AAA"/>
    <property type="match status" value="1"/>
</dbReference>